<feature type="signal peptide" evidence="2">
    <location>
        <begin position="1"/>
        <end position="18"/>
    </location>
</feature>
<dbReference type="OrthoDB" id="6198729at2759"/>
<sequence>MDILSVFLIASSLPFVSLRWQGCPQSIPTVSYVSRCPADAEEWKTAAAKKDCRALGMNQSCSDDDSFVYHCVLSGDGTKLMEVCAPVWYMSGYCARFSISFKRIVNNPDLDCTAFDTPCPSRFPSDESFKYQMCYKDVRDTMVHDYMDKIGYGSNNTIGMPSVIYVEKEQANNPALIAFLAVFIIIALCLLILLIYGKRLKNMICPRDEDAKQKENLPDSILETDALMDERLNVNEVIKVPLTDKPPIDTGSKRNEDSKDLTEIVSLSKSIQERVSLKDVENIGDLREKLCTKLDYPIELLWIVHEETGTIYKDDYPINASTKATYTLMLGNKKRADISNGDGRKFKKSYRSQVKCRMDCTHMTDAETLLQLIRDTLPETEYSELKCPLCSEVWKEQQLIEKCKMSDDERLFFDRVLEVNRKTKKIMFEKTLRNERQFKLTL</sequence>
<dbReference type="GeneID" id="111110939"/>
<feature type="transmembrane region" description="Helical" evidence="1">
    <location>
        <begin position="175"/>
        <end position="197"/>
    </location>
</feature>
<gene>
    <name evidence="4" type="primary">LOC111110939</name>
</gene>
<organism evidence="3 4">
    <name type="scientific">Crassostrea virginica</name>
    <name type="common">Eastern oyster</name>
    <dbReference type="NCBI Taxonomy" id="6565"/>
    <lineage>
        <taxon>Eukaryota</taxon>
        <taxon>Metazoa</taxon>
        <taxon>Spiralia</taxon>
        <taxon>Lophotrochozoa</taxon>
        <taxon>Mollusca</taxon>
        <taxon>Bivalvia</taxon>
        <taxon>Autobranchia</taxon>
        <taxon>Pteriomorphia</taxon>
        <taxon>Ostreida</taxon>
        <taxon>Ostreoidea</taxon>
        <taxon>Ostreidae</taxon>
        <taxon>Crassostrea</taxon>
    </lineage>
</organism>
<feature type="chain" id="PRO_5034783821" evidence="2">
    <location>
        <begin position="19"/>
        <end position="442"/>
    </location>
</feature>
<dbReference type="KEGG" id="cvn:111110939"/>
<accession>A0A8B8BKD9</accession>
<keyword evidence="1" id="KW-0812">Transmembrane</keyword>
<evidence type="ECO:0000313" key="3">
    <source>
        <dbReference type="Proteomes" id="UP000694844"/>
    </source>
</evidence>
<proteinExistence type="predicted"/>
<dbReference type="RefSeq" id="XP_022303309.1">
    <property type="nucleotide sequence ID" value="XM_022447601.1"/>
</dbReference>
<dbReference type="AlphaFoldDB" id="A0A8B8BKD9"/>
<keyword evidence="1" id="KW-1133">Transmembrane helix</keyword>
<dbReference type="Proteomes" id="UP000694844">
    <property type="component" value="Chromosome 9"/>
</dbReference>
<keyword evidence="1" id="KW-0472">Membrane</keyword>
<protein>
    <submittedName>
        <fullName evidence="4">Uncharacterized protein LOC111110939</fullName>
    </submittedName>
</protein>
<keyword evidence="3" id="KW-1185">Reference proteome</keyword>
<reference evidence="4" key="1">
    <citation type="submission" date="2025-08" db="UniProtKB">
        <authorList>
            <consortium name="RefSeq"/>
        </authorList>
    </citation>
    <scope>IDENTIFICATION</scope>
    <source>
        <tissue evidence="4">Whole sample</tissue>
    </source>
</reference>
<evidence type="ECO:0000256" key="1">
    <source>
        <dbReference type="SAM" id="Phobius"/>
    </source>
</evidence>
<name>A0A8B8BKD9_CRAVI</name>
<keyword evidence="2" id="KW-0732">Signal</keyword>
<evidence type="ECO:0000256" key="2">
    <source>
        <dbReference type="SAM" id="SignalP"/>
    </source>
</evidence>
<evidence type="ECO:0000313" key="4">
    <source>
        <dbReference type="RefSeq" id="XP_022303309.1"/>
    </source>
</evidence>